<evidence type="ECO:0000313" key="1">
    <source>
        <dbReference type="EMBL" id="UFZ05455.1"/>
    </source>
</evidence>
<evidence type="ECO:0000313" key="2">
    <source>
        <dbReference type="Proteomes" id="UP001431010"/>
    </source>
</evidence>
<dbReference type="RefSeq" id="WP_231323572.1">
    <property type="nucleotide sequence ID" value="NZ_CP088156.1"/>
</dbReference>
<dbReference type="EMBL" id="CP088156">
    <property type="protein sequence ID" value="UFZ05455.1"/>
    <property type="molecule type" value="Genomic_DNA"/>
</dbReference>
<keyword evidence="2" id="KW-1185">Reference proteome</keyword>
<reference evidence="1" key="1">
    <citation type="journal article" date="2024" name="Antonie Van Leeuwenhoek">
        <title>Bradyrhizobium ontarionense sp. nov., a novel bacterial symbiont isolated from Aeschynomene indica (Indian jointvetch), harbours photosynthesis, nitrogen fixation and nitrous oxide (N2O) reductase genes.</title>
        <authorList>
            <person name="Bromfield E.S.P."/>
            <person name="Cloutier S."/>
        </authorList>
    </citation>
    <scope>NUCLEOTIDE SEQUENCE</scope>
    <source>
        <strain evidence="1">A19</strain>
    </source>
</reference>
<name>A0ABY3RDG2_9BRAD</name>
<sequence>MFKVVTNRTFTHDVKVQIPADGGHVEETLKTTFVCLPSEQLANYDLRTEGGASVFLEASVKTFHDLVDDDEQPIECTAELRTKLLCDPNIRLALSTHYFRAVTKAPEGN</sequence>
<protein>
    <submittedName>
        <fullName evidence="1">Uncharacterized protein</fullName>
    </submittedName>
</protein>
<accession>A0ABY3RDG2</accession>
<dbReference type="Proteomes" id="UP001431010">
    <property type="component" value="Chromosome"/>
</dbReference>
<organism evidence="1 2">
    <name type="scientific">Bradyrhizobium ontarionense</name>
    <dbReference type="NCBI Taxonomy" id="2898149"/>
    <lineage>
        <taxon>Bacteria</taxon>
        <taxon>Pseudomonadati</taxon>
        <taxon>Pseudomonadota</taxon>
        <taxon>Alphaproteobacteria</taxon>
        <taxon>Hyphomicrobiales</taxon>
        <taxon>Nitrobacteraceae</taxon>
        <taxon>Bradyrhizobium</taxon>
    </lineage>
</organism>
<gene>
    <name evidence="1" type="ORF">LQG66_03825</name>
</gene>
<proteinExistence type="predicted"/>